<dbReference type="Pfam" id="PF00924">
    <property type="entry name" value="MS_channel_2nd"/>
    <property type="match status" value="1"/>
</dbReference>
<dbReference type="FunFam" id="1.10.287.1260:FF:000005">
    <property type="entry name" value="Mechanosensitive ion channel family protein"/>
    <property type="match status" value="1"/>
</dbReference>
<dbReference type="InterPro" id="IPR010920">
    <property type="entry name" value="LSM_dom_sf"/>
</dbReference>
<dbReference type="InterPro" id="IPR045276">
    <property type="entry name" value="YbiO_bact"/>
</dbReference>
<evidence type="ECO:0000256" key="3">
    <source>
        <dbReference type="ARBA" id="ARBA00022475"/>
    </source>
</evidence>
<organism evidence="11 12">
    <name type="scientific">Salinicoccus cyprini</name>
    <dbReference type="NCBI Taxonomy" id="2493691"/>
    <lineage>
        <taxon>Bacteria</taxon>
        <taxon>Bacillati</taxon>
        <taxon>Bacillota</taxon>
        <taxon>Bacilli</taxon>
        <taxon>Bacillales</taxon>
        <taxon>Staphylococcaceae</taxon>
        <taxon>Salinicoccus</taxon>
    </lineage>
</organism>
<evidence type="ECO:0000313" key="12">
    <source>
        <dbReference type="Proteomes" id="UP000315103"/>
    </source>
</evidence>
<evidence type="ECO:0000313" key="11">
    <source>
        <dbReference type="EMBL" id="TVT28303.1"/>
    </source>
</evidence>
<dbReference type="InterPro" id="IPR023408">
    <property type="entry name" value="MscS_beta-dom_sf"/>
</dbReference>
<gene>
    <name evidence="11" type="ORF">FO441_06350</name>
</gene>
<evidence type="ECO:0000256" key="5">
    <source>
        <dbReference type="ARBA" id="ARBA00022989"/>
    </source>
</evidence>
<dbReference type="Pfam" id="PF21088">
    <property type="entry name" value="MS_channel_1st"/>
    <property type="match status" value="1"/>
</dbReference>
<dbReference type="SUPFAM" id="SSF82689">
    <property type="entry name" value="Mechanosensitive channel protein MscS (YggB), C-terminal domain"/>
    <property type="match status" value="1"/>
</dbReference>
<dbReference type="PANTHER" id="PTHR30460:SF0">
    <property type="entry name" value="MODERATE CONDUCTANCE MECHANOSENSITIVE CHANNEL YBIO"/>
    <property type="match status" value="1"/>
</dbReference>
<dbReference type="OrthoDB" id="9809206at2"/>
<name>A0A558AVM0_9STAP</name>
<keyword evidence="12" id="KW-1185">Reference proteome</keyword>
<dbReference type="Pfam" id="PF21082">
    <property type="entry name" value="MS_channel_3rd"/>
    <property type="match status" value="1"/>
</dbReference>
<evidence type="ECO:0000256" key="2">
    <source>
        <dbReference type="ARBA" id="ARBA00008017"/>
    </source>
</evidence>
<dbReference type="Gene3D" id="1.10.287.1260">
    <property type="match status" value="1"/>
</dbReference>
<dbReference type="SUPFAM" id="SSF50182">
    <property type="entry name" value="Sm-like ribonucleoproteins"/>
    <property type="match status" value="1"/>
</dbReference>
<feature type="transmembrane region" description="Helical" evidence="7">
    <location>
        <begin position="59"/>
        <end position="80"/>
    </location>
</feature>
<evidence type="ECO:0000259" key="10">
    <source>
        <dbReference type="Pfam" id="PF21088"/>
    </source>
</evidence>
<dbReference type="EMBL" id="VMSJ01000002">
    <property type="protein sequence ID" value="TVT28303.1"/>
    <property type="molecule type" value="Genomic_DNA"/>
</dbReference>
<feature type="domain" description="Mechanosensitive ion channel MscS" evidence="8">
    <location>
        <begin position="109"/>
        <end position="178"/>
    </location>
</feature>
<dbReference type="Proteomes" id="UP000315103">
    <property type="component" value="Unassembled WGS sequence"/>
</dbReference>
<dbReference type="Gene3D" id="2.30.30.60">
    <property type="match status" value="1"/>
</dbReference>
<keyword evidence="3" id="KW-1003">Cell membrane</keyword>
<dbReference type="InterPro" id="IPR049278">
    <property type="entry name" value="MS_channel_C"/>
</dbReference>
<evidence type="ECO:0000256" key="1">
    <source>
        <dbReference type="ARBA" id="ARBA00004651"/>
    </source>
</evidence>
<reference evidence="11 12" key="1">
    <citation type="submission" date="2019-07" db="EMBL/GenBank/DDBJ databases">
        <title>Salinicoccus cyprini sp. nov., isolated from gastro-intestinal tract of mirror carp, Cyprinus carpio var. specularis, collected from Gobind Sagar Reservoir, Himachal Pradesh, India.</title>
        <authorList>
            <person name="Talwar C."/>
            <person name="Singh A.K."/>
            <person name="Lal R."/>
            <person name="Negi R.K."/>
        </authorList>
    </citation>
    <scope>NUCLEOTIDE SEQUENCE [LARGE SCALE GENOMIC DNA]</scope>
    <source>
        <strain evidence="11 12">CT19</strain>
    </source>
</reference>
<feature type="domain" description="Mechanosensitive ion channel transmembrane helices 2/3" evidence="10">
    <location>
        <begin position="67"/>
        <end position="107"/>
    </location>
</feature>
<proteinExistence type="inferred from homology"/>
<keyword evidence="6 7" id="KW-0472">Membrane</keyword>
<dbReference type="InterPro" id="IPR006685">
    <property type="entry name" value="MscS_channel_2nd"/>
</dbReference>
<comment type="caution">
    <text evidence="11">The sequence shown here is derived from an EMBL/GenBank/DDBJ whole genome shotgun (WGS) entry which is preliminary data.</text>
</comment>
<protein>
    <submittedName>
        <fullName evidence="11">Mechanosensitive ion channel family protein</fullName>
    </submittedName>
</protein>
<keyword evidence="5 7" id="KW-1133">Transmembrane helix</keyword>
<keyword evidence="4 7" id="KW-0812">Transmembrane</keyword>
<dbReference type="AlphaFoldDB" id="A0A558AVM0"/>
<dbReference type="Gene3D" id="3.30.70.100">
    <property type="match status" value="1"/>
</dbReference>
<dbReference type="PANTHER" id="PTHR30460">
    <property type="entry name" value="MODERATE CONDUCTANCE MECHANOSENSITIVE CHANNEL YBIO"/>
    <property type="match status" value="1"/>
</dbReference>
<comment type="similarity">
    <text evidence="2">Belongs to the MscS (TC 1.A.23) family.</text>
</comment>
<accession>A0A558AVM0</accession>
<dbReference type="InterPro" id="IPR049142">
    <property type="entry name" value="MS_channel_1st"/>
</dbReference>
<evidence type="ECO:0000259" key="8">
    <source>
        <dbReference type="Pfam" id="PF00924"/>
    </source>
</evidence>
<dbReference type="InterPro" id="IPR011066">
    <property type="entry name" value="MscS_channel_C_sf"/>
</dbReference>
<feature type="transmembrane region" description="Helical" evidence="7">
    <location>
        <begin position="86"/>
        <end position="106"/>
    </location>
</feature>
<dbReference type="SUPFAM" id="SSF82861">
    <property type="entry name" value="Mechanosensitive channel protein MscS (YggB), transmembrane region"/>
    <property type="match status" value="1"/>
</dbReference>
<sequence length="286" mass="31803">MAEIKNPDLWIGIGARILAAIALIIVAMIVIKIINRIIGNFFIVKGRSRLKGTDKRNQTLVSVLQNAVTVFIWFVIIMMILESFSLPVRTLLAGAGVVGLAIGFGAQSLVKDIITGFFILLENQFDKGDFIRANTSGATVAEGEVLSFGLRATRIQGWEGELFIIPNGIINEVVNFSRYNAIAMLDINVAVEEDVKRIENILESYFTAHWQEEETLIAKPEVLGLQGIQNGEAIIRVMLETQPMEHFGATRRMRQAIKSHLLEHGIQISVPKMDIQQFDTTKNKGE</sequence>
<comment type="subcellular location">
    <subcellularLocation>
        <location evidence="1">Cell membrane</location>
        <topology evidence="1">Multi-pass membrane protein</topology>
    </subcellularLocation>
</comment>
<evidence type="ECO:0000259" key="9">
    <source>
        <dbReference type="Pfam" id="PF21082"/>
    </source>
</evidence>
<evidence type="ECO:0000256" key="7">
    <source>
        <dbReference type="SAM" id="Phobius"/>
    </source>
</evidence>
<dbReference type="InterPro" id="IPR011014">
    <property type="entry name" value="MscS_channel_TM-2"/>
</dbReference>
<dbReference type="GO" id="GO:0005886">
    <property type="term" value="C:plasma membrane"/>
    <property type="evidence" value="ECO:0007669"/>
    <property type="project" value="UniProtKB-SubCell"/>
</dbReference>
<feature type="domain" description="Mechanosensitive ion channel MscS C-terminal" evidence="9">
    <location>
        <begin position="185"/>
        <end position="268"/>
    </location>
</feature>
<evidence type="ECO:0000256" key="4">
    <source>
        <dbReference type="ARBA" id="ARBA00022692"/>
    </source>
</evidence>
<dbReference type="GO" id="GO:0008381">
    <property type="term" value="F:mechanosensitive monoatomic ion channel activity"/>
    <property type="evidence" value="ECO:0007669"/>
    <property type="project" value="InterPro"/>
</dbReference>
<feature type="transmembrane region" description="Helical" evidence="7">
    <location>
        <begin position="17"/>
        <end position="38"/>
    </location>
</feature>
<evidence type="ECO:0000256" key="6">
    <source>
        <dbReference type="ARBA" id="ARBA00023136"/>
    </source>
</evidence>